<sequence>MNYSCSESELSRRMDTILAVHKGNDTTQWKSGKILLEKMGISPNTLTKTSELLEKMGINPNTLTITSELLEKMGISSNTLTITSELLEKMGISLNTLTI</sequence>
<protein>
    <submittedName>
        <fullName evidence="1">Uncharacterized protein</fullName>
    </submittedName>
</protein>
<accession>A0AAV4C212</accession>
<reference evidence="1 2" key="1">
    <citation type="journal article" date="2021" name="Elife">
        <title>Chloroplast acquisition without the gene transfer in kleptoplastic sea slugs, Plakobranchus ocellatus.</title>
        <authorList>
            <person name="Maeda T."/>
            <person name="Takahashi S."/>
            <person name="Yoshida T."/>
            <person name="Shimamura S."/>
            <person name="Takaki Y."/>
            <person name="Nagai Y."/>
            <person name="Toyoda A."/>
            <person name="Suzuki Y."/>
            <person name="Arimoto A."/>
            <person name="Ishii H."/>
            <person name="Satoh N."/>
            <person name="Nishiyama T."/>
            <person name="Hasebe M."/>
            <person name="Maruyama T."/>
            <person name="Minagawa J."/>
            <person name="Obokata J."/>
            <person name="Shigenobu S."/>
        </authorList>
    </citation>
    <scope>NUCLEOTIDE SEQUENCE [LARGE SCALE GENOMIC DNA]</scope>
</reference>
<name>A0AAV4C212_9GAST</name>
<dbReference type="EMBL" id="BLXT01005746">
    <property type="protein sequence ID" value="GFO25458.1"/>
    <property type="molecule type" value="Genomic_DNA"/>
</dbReference>
<keyword evidence="2" id="KW-1185">Reference proteome</keyword>
<gene>
    <name evidence="1" type="ORF">PoB_005196300</name>
</gene>
<evidence type="ECO:0000313" key="2">
    <source>
        <dbReference type="Proteomes" id="UP000735302"/>
    </source>
</evidence>
<organism evidence="1 2">
    <name type="scientific">Plakobranchus ocellatus</name>
    <dbReference type="NCBI Taxonomy" id="259542"/>
    <lineage>
        <taxon>Eukaryota</taxon>
        <taxon>Metazoa</taxon>
        <taxon>Spiralia</taxon>
        <taxon>Lophotrochozoa</taxon>
        <taxon>Mollusca</taxon>
        <taxon>Gastropoda</taxon>
        <taxon>Heterobranchia</taxon>
        <taxon>Euthyneura</taxon>
        <taxon>Panpulmonata</taxon>
        <taxon>Sacoglossa</taxon>
        <taxon>Placobranchoidea</taxon>
        <taxon>Plakobranchidae</taxon>
        <taxon>Plakobranchus</taxon>
    </lineage>
</organism>
<dbReference type="AlphaFoldDB" id="A0AAV4C212"/>
<dbReference type="Proteomes" id="UP000735302">
    <property type="component" value="Unassembled WGS sequence"/>
</dbReference>
<evidence type="ECO:0000313" key="1">
    <source>
        <dbReference type="EMBL" id="GFO25458.1"/>
    </source>
</evidence>
<proteinExistence type="predicted"/>
<comment type="caution">
    <text evidence="1">The sequence shown here is derived from an EMBL/GenBank/DDBJ whole genome shotgun (WGS) entry which is preliminary data.</text>
</comment>